<keyword evidence="1" id="KW-0472">Membrane</keyword>
<feature type="transmembrane region" description="Helical" evidence="1">
    <location>
        <begin position="180"/>
        <end position="202"/>
    </location>
</feature>
<keyword evidence="1" id="KW-0812">Transmembrane</keyword>
<keyword evidence="1" id="KW-1133">Transmembrane helix</keyword>
<reference evidence="2" key="1">
    <citation type="submission" date="2019-01" db="EMBL/GenBank/DDBJ databases">
        <title>Whole Genome Sequencing for Putative Detection of Antimicrobial Resistance and Potential Virulence Factors in Chryseobacterium indologenes isolated from Nile Tilapia in Tanzania.</title>
        <authorList>
            <person name="Mwega E."/>
            <person name="Mutoloki S."/>
            <person name="Mugimba K."/>
            <person name="Colquhoun D."/>
            <person name="Mdegela R."/>
            <person name="Evensen O."/>
            <person name="Wasteson Y."/>
        </authorList>
    </citation>
    <scope>NUCLEOTIDE SEQUENCE [LARGE SCALE GENOMIC DNA]</scope>
    <source>
        <strain evidence="2">StR 01</strain>
    </source>
</reference>
<organism evidence="2">
    <name type="scientific">Chryseobacterium indologenes</name>
    <name type="common">Flavobacterium indologenes</name>
    <dbReference type="NCBI Taxonomy" id="253"/>
    <lineage>
        <taxon>Bacteria</taxon>
        <taxon>Pseudomonadati</taxon>
        <taxon>Bacteroidota</taxon>
        <taxon>Flavobacteriia</taxon>
        <taxon>Flavobacteriales</taxon>
        <taxon>Weeksellaceae</taxon>
        <taxon>Chryseobacterium group</taxon>
        <taxon>Chryseobacterium</taxon>
    </lineage>
</organism>
<evidence type="ECO:0000256" key="1">
    <source>
        <dbReference type="SAM" id="Phobius"/>
    </source>
</evidence>
<sequence>MSRRINILQPLAIYSAHEENSKTSDFLHEGEIIEFNREKRRNGINWMEIYLKGKKSYIKKDYSKIYILKKAKLIDDSCTVVFYESKTRVNYDFHDVFTSHALEKMSQESIKMKRIYDHAQKEKYVHLFYNNNDVEVSKRILAKGEEVIITNEKGMFLEVLYGKRFGYILSDVAYYEAKNWWMIVVAMLVLLGIIGGSFYSLIDNGWTITGSILAIPAIIITAVIVICIKFVLAIFNMIYQNIRKRL</sequence>
<dbReference type="EMBL" id="CP035532">
    <property type="protein sequence ID" value="QBA21332.1"/>
    <property type="molecule type" value="Genomic_DNA"/>
</dbReference>
<proteinExistence type="predicted"/>
<name>A0A411DLS7_CHRID</name>
<gene>
    <name evidence="2" type="ORF">EU348_09040</name>
</gene>
<evidence type="ECO:0000313" key="2">
    <source>
        <dbReference type="EMBL" id="QBA21332.1"/>
    </source>
</evidence>
<dbReference type="AlphaFoldDB" id="A0A411DLS7"/>
<feature type="transmembrane region" description="Helical" evidence="1">
    <location>
        <begin position="214"/>
        <end position="239"/>
    </location>
</feature>
<protein>
    <submittedName>
        <fullName evidence="2">Uncharacterized protein</fullName>
    </submittedName>
</protein>
<accession>A0A411DLS7</accession>